<dbReference type="PRINTS" id="PR01050">
    <property type="entry name" value="PYRUVTKNASE"/>
</dbReference>
<evidence type="ECO:0000256" key="3">
    <source>
        <dbReference type="ARBA" id="ARBA00004997"/>
    </source>
</evidence>
<dbReference type="Pfam" id="PF02887">
    <property type="entry name" value="PK_C"/>
    <property type="match status" value="1"/>
</dbReference>
<evidence type="ECO:0000256" key="7">
    <source>
        <dbReference type="ARBA" id="ARBA00022679"/>
    </source>
</evidence>
<dbReference type="Proteomes" id="UP000605253">
    <property type="component" value="Unassembled WGS sequence"/>
</dbReference>
<evidence type="ECO:0000256" key="15">
    <source>
        <dbReference type="NCBIfam" id="TIGR01064"/>
    </source>
</evidence>
<dbReference type="Pfam" id="PF00224">
    <property type="entry name" value="PK"/>
    <property type="match status" value="1"/>
</dbReference>
<feature type="domain" description="Pyruvate kinase barrel" evidence="17">
    <location>
        <begin position="3"/>
        <end position="324"/>
    </location>
</feature>
<dbReference type="NCBIfam" id="NF004491">
    <property type="entry name" value="PRK05826.1"/>
    <property type="match status" value="1"/>
</dbReference>
<keyword evidence="13 16" id="KW-0324">Glycolysis</keyword>
<comment type="cofactor">
    <cofactor evidence="1">
        <name>Mg(2+)</name>
        <dbReference type="ChEBI" id="CHEBI:18420"/>
    </cofactor>
</comment>
<dbReference type="GO" id="GO:0000287">
    <property type="term" value="F:magnesium ion binding"/>
    <property type="evidence" value="ECO:0007669"/>
    <property type="project" value="UniProtKB-UniRule"/>
</dbReference>
<evidence type="ECO:0000256" key="5">
    <source>
        <dbReference type="ARBA" id="ARBA00012142"/>
    </source>
</evidence>
<dbReference type="Gene3D" id="3.20.20.60">
    <property type="entry name" value="Phosphoenolpyruvate-binding domains"/>
    <property type="match status" value="1"/>
</dbReference>
<dbReference type="InterPro" id="IPR036918">
    <property type="entry name" value="Pyrv_Knase_C_sf"/>
</dbReference>
<dbReference type="RefSeq" id="WP_188365858.1">
    <property type="nucleotide sequence ID" value="NZ_BAABJF010000009.1"/>
</dbReference>
<evidence type="ECO:0000259" key="18">
    <source>
        <dbReference type="Pfam" id="PF02887"/>
    </source>
</evidence>
<evidence type="ECO:0000313" key="19">
    <source>
        <dbReference type="EMBL" id="GGG00785.1"/>
    </source>
</evidence>
<evidence type="ECO:0000256" key="13">
    <source>
        <dbReference type="ARBA" id="ARBA00023152"/>
    </source>
</evidence>
<dbReference type="AlphaFoldDB" id="A0A917CZ97"/>
<dbReference type="InterPro" id="IPR015795">
    <property type="entry name" value="Pyrv_Knase_C"/>
</dbReference>
<name>A0A917CZ97_9GAMM</name>
<keyword evidence="20" id="KW-1185">Reference proteome</keyword>
<keyword evidence="14 19" id="KW-0670">Pyruvate</keyword>
<dbReference type="SUPFAM" id="SSF51621">
    <property type="entry name" value="Phosphoenolpyruvate/pyruvate domain"/>
    <property type="match status" value="1"/>
</dbReference>
<keyword evidence="7 16" id="KW-0808">Transferase</keyword>
<dbReference type="InterPro" id="IPR011037">
    <property type="entry name" value="Pyrv_Knase-like_insert_dom_sf"/>
</dbReference>
<evidence type="ECO:0000256" key="9">
    <source>
        <dbReference type="ARBA" id="ARBA00022741"/>
    </source>
</evidence>
<dbReference type="SUPFAM" id="SSF52935">
    <property type="entry name" value="PK C-terminal domain-like"/>
    <property type="match status" value="1"/>
</dbReference>
<evidence type="ECO:0000259" key="17">
    <source>
        <dbReference type="Pfam" id="PF00224"/>
    </source>
</evidence>
<comment type="caution">
    <text evidence="19">The sequence shown here is derived from an EMBL/GenBank/DDBJ whole genome shotgun (WGS) entry which is preliminary data.</text>
</comment>
<dbReference type="InterPro" id="IPR001697">
    <property type="entry name" value="Pyr_Knase"/>
</dbReference>
<dbReference type="InterPro" id="IPR015806">
    <property type="entry name" value="Pyrv_Knase_insert_dom_sf"/>
</dbReference>
<dbReference type="PANTHER" id="PTHR11817">
    <property type="entry name" value="PYRUVATE KINASE"/>
    <property type="match status" value="1"/>
</dbReference>
<organism evidence="19 20">
    <name type="scientific">Marinicella pacifica</name>
    <dbReference type="NCBI Taxonomy" id="1171543"/>
    <lineage>
        <taxon>Bacteria</taxon>
        <taxon>Pseudomonadati</taxon>
        <taxon>Pseudomonadota</taxon>
        <taxon>Gammaproteobacteria</taxon>
        <taxon>Lysobacterales</taxon>
        <taxon>Marinicellaceae</taxon>
        <taxon>Marinicella</taxon>
    </lineage>
</organism>
<gene>
    <name evidence="19" type="ORF">GCM10011365_22580</name>
</gene>
<evidence type="ECO:0000256" key="12">
    <source>
        <dbReference type="ARBA" id="ARBA00022842"/>
    </source>
</evidence>
<dbReference type="GO" id="GO:0004743">
    <property type="term" value="F:pyruvate kinase activity"/>
    <property type="evidence" value="ECO:0007669"/>
    <property type="project" value="UniProtKB-UniRule"/>
</dbReference>
<comment type="catalytic activity">
    <reaction evidence="16">
        <text>pyruvate + ATP = phosphoenolpyruvate + ADP + H(+)</text>
        <dbReference type="Rhea" id="RHEA:18157"/>
        <dbReference type="ChEBI" id="CHEBI:15361"/>
        <dbReference type="ChEBI" id="CHEBI:15378"/>
        <dbReference type="ChEBI" id="CHEBI:30616"/>
        <dbReference type="ChEBI" id="CHEBI:58702"/>
        <dbReference type="ChEBI" id="CHEBI:456216"/>
        <dbReference type="EC" id="2.7.1.40"/>
    </reaction>
</comment>
<comment type="similarity">
    <text evidence="4 16">Belongs to the pyruvate kinase family.</text>
</comment>
<reference evidence="19" key="2">
    <citation type="submission" date="2020-09" db="EMBL/GenBank/DDBJ databases">
        <authorList>
            <person name="Sun Q."/>
            <person name="Zhou Y."/>
        </authorList>
    </citation>
    <scope>NUCLEOTIDE SEQUENCE</scope>
    <source>
        <strain evidence="19">CGMCC 1.12181</strain>
    </source>
</reference>
<evidence type="ECO:0000313" key="20">
    <source>
        <dbReference type="Proteomes" id="UP000605253"/>
    </source>
</evidence>
<keyword evidence="12 16" id="KW-0460">Magnesium</keyword>
<evidence type="ECO:0000256" key="1">
    <source>
        <dbReference type="ARBA" id="ARBA00001946"/>
    </source>
</evidence>
<keyword evidence="8" id="KW-0479">Metal-binding</keyword>
<keyword evidence="10 16" id="KW-0418">Kinase</keyword>
<evidence type="ECO:0000256" key="11">
    <source>
        <dbReference type="ARBA" id="ARBA00022840"/>
    </source>
</evidence>
<dbReference type="InterPro" id="IPR040442">
    <property type="entry name" value="Pyrv_kinase-like_dom_sf"/>
</dbReference>
<dbReference type="Gene3D" id="3.40.1380.20">
    <property type="entry name" value="Pyruvate kinase, C-terminal domain"/>
    <property type="match status" value="1"/>
</dbReference>
<dbReference type="NCBIfam" id="NF004978">
    <property type="entry name" value="PRK06354.1"/>
    <property type="match status" value="1"/>
</dbReference>
<dbReference type="InterPro" id="IPR015813">
    <property type="entry name" value="Pyrv/PenolPyrv_kinase-like_dom"/>
</dbReference>
<keyword evidence="11" id="KW-0067">ATP-binding</keyword>
<evidence type="ECO:0000256" key="2">
    <source>
        <dbReference type="ARBA" id="ARBA00001958"/>
    </source>
</evidence>
<comment type="pathway">
    <text evidence="3 16">Carbohydrate degradation; glycolysis; pyruvate from D-glyceraldehyde 3-phosphate: step 5/5.</text>
</comment>
<accession>A0A917CZ97</accession>
<dbReference type="FunFam" id="2.40.33.10:FF:000001">
    <property type="entry name" value="Pyruvate kinase"/>
    <property type="match status" value="1"/>
</dbReference>
<proteinExistence type="inferred from homology"/>
<evidence type="ECO:0000256" key="10">
    <source>
        <dbReference type="ARBA" id="ARBA00022777"/>
    </source>
</evidence>
<evidence type="ECO:0000256" key="14">
    <source>
        <dbReference type="ARBA" id="ARBA00023317"/>
    </source>
</evidence>
<dbReference type="EC" id="2.7.1.40" evidence="5 15"/>
<dbReference type="InterPro" id="IPR015793">
    <property type="entry name" value="Pyrv_Knase_brl"/>
</dbReference>
<dbReference type="GO" id="GO:0016301">
    <property type="term" value="F:kinase activity"/>
    <property type="evidence" value="ECO:0007669"/>
    <property type="project" value="UniProtKB-KW"/>
</dbReference>
<comment type="cofactor">
    <cofactor evidence="2">
        <name>K(+)</name>
        <dbReference type="ChEBI" id="CHEBI:29103"/>
    </cofactor>
</comment>
<feature type="domain" description="Pyruvate kinase C-terminal" evidence="18">
    <location>
        <begin position="357"/>
        <end position="469"/>
    </location>
</feature>
<dbReference type="Gene3D" id="2.40.33.10">
    <property type="entry name" value="PK beta-barrel domain-like"/>
    <property type="match status" value="1"/>
</dbReference>
<dbReference type="FunFam" id="3.20.20.60:FF:000025">
    <property type="entry name" value="Pyruvate kinase"/>
    <property type="match status" value="1"/>
</dbReference>
<sequence>MYRKTKIVATLGPASQSQARIEQLMAAGVNVFRLNFSHGSHEDHRHLVATIRNVSERLGLEVGVLQDLQGPKIRVGRFAGGGVELNEGQRFCLYADPHKTGDESGVGISYTQLYRDVSVGDTLLLDDGKLSLQVVEIHNTQLHCEVVLGGRLSNHKGINVPGADLSIAAITDKDRRDLAFGADLDVDWVALSFVRSADDLKLARKYLKEHGSTAKLMAKIEKPGAVKNFKTILKEADGIMVARGDLGVELSTEQVPLLQKKLIQQAREKGKPVVTATQMLESMIEQPTPTRAEANDVANAIFDGTDAVMLSAETATGAYPVQAVRTMARIAETVEQDDSYRQHINQHKVAVQKNTPDAVSSAACQVASILNAQVVCCFSSSGATALRVARNRMVTPVIAISPQQKSCRQLTLSWGVHPVLNDRAKSTDSMVQVANQVISETAMAKPGDTYVITAGVPFGQSGTTNLIRVETLTEG</sequence>
<evidence type="ECO:0000256" key="8">
    <source>
        <dbReference type="ARBA" id="ARBA00022723"/>
    </source>
</evidence>
<dbReference type="EMBL" id="BMEO01000012">
    <property type="protein sequence ID" value="GGG00785.1"/>
    <property type="molecule type" value="Genomic_DNA"/>
</dbReference>
<keyword evidence="9" id="KW-0547">Nucleotide-binding</keyword>
<dbReference type="NCBIfam" id="NF004886">
    <property type="entry name" value="PRK06247.1"/>
    <property type="match status" value="1"/>
</dbReference>
<evidence type="ECO:0000256" key="16">
    <source>
        <dbReference type="RuleBase" id="RU000504"/>
    </source>
</evidence>
<dbReference type="SUPFAM" id="SSF50800">
    <property type="entry name" value="PK beta-barrel domain-like"/>
    <property type="match status" value="1"/>
</dbReference>
<protein>
    <recommendedName>
        <fullName evidence="6 15">Pyruvate kinase</fullName>
        <ecNumber evidence="5 15">2.7.1.40</ecNumber>
    </recommendedName>
</protein>
<reference evidence="19" key="1">
    <citation type="journal article" date="2014" name="Int. J. Syst. Evol. Microbiol.">
        <title>Complete genome sequence of Corynebacterium casei LMG S-19264T (=DSM 44701T), isolated from a smear-ripened cheese.</title>
        <authorList>
            <consortium name="US DOE Joint Genome Institute (JGI-PGF)"/>
            <person name="Walter F."/>
            <person name="Albersmeier A."/>
            <person name="Kalinowski J."/>
            <person name="Ruckert C."/>
        </authorList>
    </citation>
    <scope>NUCLEOTIDE SEQUENCE</scope>
    <source>
        <strain evidence="19">CGMCC 1.12181</strain>
    </source>
</reference>
<dbReference type="GO" id="GO:0030955">
    <property type="term" value="F:potassium ion binding"/>
    <property type="evidence" value="ECO:0007669"/>
    <property type="project" value="UniProtKB-UniRule"/>
</dbReference>
<dbReference type="GO" id="GO:0005524">
    <property type="term" value="F:ATP binding"/>
    <property type="evidence" value="ECO:0007669"/>
    <property type="project" value="UniProtKB-KW"/>
</dbReference>
<evidence type="ECO:0000256" key="6">
    <source>
        <dbReference type="ARBA" id="ARBA00018587"/>
    </source>
</evidence>
<dbReference type="NCBIfam" id="TIGR01064">
    <property type="entry name" value="pyruv_kin"/>
    <property type="match status" value="1"/>
</dbReference>
<evidence type="ECO:0000256" key="4">
    <source>
        <dbReference type="ARBA" id="ARBA00008663"/>
    </source>
</evidence>